<keyword evidence="5 10" id="KW-0347">Helicase</keyword>
<feature type="region of interest" description="Disordered" evidence="7">
    <location>
        <begin position="699"/>
        <end position="775"/>
    </location>
</feature>
<dbReference type="SUPFAM" id="SSF52540">
    <property type="entry name" value="P-loop containing nucleoside triphosphate hydrolases"/>
    <property type="match status" value="1"/>
</dbReference>
<dbReference type="Pfam" id="PF23362">
    <property type="entry name" value="DHX37_C"/>
    <property type="match status" value="1"/>
</dbReference>
<dbReference type="InterPro" id="IPR007502">
    <property type="entry name" value="Helicase-assoc_dom"/>
</dbReference>
<evidence type="ECO:0000256" key="5">
    <source>
        <dbReference type="ARBA" id="ARBA00022806"/>
    </source>
</evidence>
<dbReference type="Gene3D" id="1.20.120.1080">
    <property type="match status" value="1"/>
</dbReference>
<dbReference type="SMART" id="SM00490">
    <property type="entry name" value="HELICc"/>
    <property type="match status" value="1"/>
</dbReference>
<feature type="compositionally biased region" description="Acidic residues" evidence="7">
    <location>
        <begin position="140"/>
        <end position="166"/>
    </location>
</feature>
<feature type="compositionally biased region" description="Acidic residues" evidence="7">
    <location>
        <begin position="1023"/>
        <end position="1032"/>
    </location>
</feature>
<protein>
    <recommendedName>
        <fullName evidence="2">RNA helicase</fullName>
        <ecNumber evidence="2">3.6.4.13</ecNumber>
    </recommendedName>
</protein>
<evidence type="ECO:0000256" key="1">
    <source>
        <dbReference type="ARBA" id="ARBA00008792"/>
    </source>
</evidence>
<evidence type="ECO:0000313" key="10">
    <source>
        <dbReference type="EMBL" id="KAL2915649.1"/>
    </source>
</evidence>
<comment type="caution">
    <text evidence="10">The sequence shown here is derived from an EMBL/GenBank/DDBJ whole genome shotgun (WGS) entry which is preliminary data.</text>
</comment>
<sequence>MPAGDEPQYSASTTTMPAVLPSKEERIAQAATANAAVAERLAAIREEQTARITSKKRKRLEKFIEKELKKEERVKLFEKLNNQKFSSELLQSSKKLGSGKLTARERLRLALLEERQGVQRSDPSVSLVVEKSAAGHDGTDTDEQGSEDDPAGEGSDDDISEPEMDAQMDASSVLGIVSRAFGASQSMPERPVIVASSELGTTTVVSDALPPVSVASVLSVKPVAGSGLKRKAPESDAAASQAQPSKRVLKKRQRLEAKRAATATATATAAAAGAATASHSDSDDDSRISRDDDSSGDDDDEDTAAGATAGTLHGPQKTIWASDIVAGEKLPTQPAVPGAASGTRPSPNAAVKATARLLQSKSAKKAFHVPVSRPEDIQIARMALPVVGEEQPIMEAILDNDITILCGETGSGKTTQVPQFLYEAGFGDKGHPRFPGMIGVTQPRRVAAVSMAKRVAHEMNLHKGEVAYQIRYDKGLTSQCTRIKFMTDGILLRELSGGIASTPAQAPAQAGASKQPAKPSSDILLSDYSCIIIDEAHERTVGTDVLIGWLTRIVRLRNSGKLQGVHPLKLVIMSATLRVQDFTENKALFPESVPPPPVIKVDGRQHRVVVHYNKRTPELDYVSEALKKVTKIHTKLPPGGVLVFVTGQQEVQVLVRKLRKAFPADSATGKVDSRIETAVTDADADAGADAAGGDAGVFGEAEAVADPREDDLDAGSRRGLRDGYMDRGGDEHDDFEELEAKEDEDAEEEEVHVLGGTADDPDDGKAEDESYVPPAKASPLHVLPLYSLLPTSAQMRVFDPPPEGARLVVIATNVAETSLTIPGIRYVVDCGKVKERRYDSSTGVQTFQVSWTSKASADQRAGRAGRMGPGHCYRLFSSAVFNDYFDQFSTPEIMRVPIEDVVMQMKSMGINQVINFPFPTPPSKANLQIAERLLKYLGALETPSAGVAATRPTASAEVLTITELGRLMARFPVSPRHSKMLVIAAKQSSAVLPYIVAIVAGLSVGDPIMRDHDLVSGQNNGGSDDDEQDTDEKDERRKQRGRFFQVMQAFAGANPTSDLIRTLGAIGAFAAEHARSPKTIEAFCERHFLRLKAMDEIAKLRTQITTLLRTQLADHHSAVVRRNVANLTVDPQLPPPDAKMQSVIRQVILTGFPDRVARLSDTAVSGYGKRAEPVYQTLWANNLREHHLIHPASCLHGQRPAPKWIVYDEVVGREELIAADRSGALDLRGHAAQTPGAQSAGEPAKRWLKAVTVINEPWLPAVCPPSLVRTGRVLEQPEPRYVPERDVVVGYVVPVFGPALWELGVTETVRDLDDATRTAWFAKALLEGTVLGSLGVPKNAPTARRKDVFALLGPFMATKPSVMTKSWARGQSKVARLLDTLAGANVASRAALVAKWQADRSFLCDAVAAWVPVEFQPVLEKHWPPIVRGNACNAALHSAIAEIAQGGGDLASFKRSSARAGVDSDEDSN</sequence>
<dbReference type="PROSITE" id="PS00690">
    <property type="entry name" value="DEAH_ATP_HELICASE"/>
    <property type="match status" value="1"/>
</dbReference>
<dbReference type="Pfam" id="PF00271">
    <property type="entry name" value="Helicase_C"/>
    <property type="match status" value="1"/>
</dbReference>
<dbReference type="PROSITE" id="PS51194">
    <property type="entry name" value="HELICASE_CTER"/>
    <property type="match status" value="1"/>
</dbReference>
<dbReference type="Pfam" id="PF07717">
    <property type="entry name" value="OB_NTP_bind"/>
    <property type="match status" value="1"/>
</dbReference>
<evidence type="ECO:0000256" key="3">
    <source>
        <dbReference type="ARBA" id="ARBA00022741"/>
    </source>
</evidence>
<dbReference type="CDD" id="cd17982">
    <property type="entry name" value="DEXHc_DHX37"/>
    <property type="match status" value="1"/>
</dbReference>
<dbReference type="Pfam" id="PF04408">
    <property type="entry name" value="WHD_HA2"/>
    <property type="match status" value="1"/>
</dbReference>
<evidence type="ECO:0000259" key="9">
    <source>
        <dbReference type="PROSITE" id="PS51194"/>
    </source>
</evidence>
<dbReference type="InterPro" id="IPR048333">
    <property type="entry name" value="HA2_WH"/>
</dbReference>
<evidence type="ECO:0000259" key="8">
    <source>
        <dbReference type="PROSITE" id="PS51192"/>
    </source>
</evidence>
<comment type="similarity">
    <text evidence="1">Belongs to the DEAD box helicase family. DEAH subfamily.</text>
</comment>
<dbReference type="GO" id="GO:0003724">
    <property type="term" value="F:RNA helicase activity"/>
    <property type="evidence" value="ECO:0007669"/>
    <property type="project" value="UniProtKB-EC"/>
</dbReference>
<feature type="region of interest" description="Disordered" evidence="7">
    <location>
        <begin position="226"/>
        <end position="316"/>
    </location>
</feature>
<gene>
    <name evidence="10" type="primary">ECM16</name>
    <name evidence="10" type="ORF">HK105_204834</name>
</gene>
<name>A0ABR4N853_9FUNG</name>
<feature type="compositionally biased region" description="Basic and acidic residues" evidence="7">
    <location>
        <begin position="714"/>
        <end position="730"/>
    </location>
</feature>
<dbReference type="InterPro" id="IPR011709">
    <property type="entry name" value="DEAD-box_helicase_OB_fold"/>
</dbReference>
<dbReference type="GO" id="GO:0016787">
    <property type="term" value="F:hydrolase activity"/>
    <property type="evidence" value="ECO:0007669"/>
    <property type="project" value="UniProtKB-KW"/>
</dbReference>
<dbReference type="InterPro" id="IPR056371">
    <property type="entry name" value="DHX37-like_C"/>
</dbReference>
<evidence type="ECO:0000256" key="6">
    <source>
        <dbReference type="ARBA" id="ARBA00022840"/>
    </source>
</evidence>
<dbReference type="InterPro" id="IPR001650">
    <property type="entry name" value="Helicase_C-like"/>
</dbReference>
<feature type="domain" description="Helicase C-terminal" evidence="9">
    <location>
        <begin position="734"/>
        <end position="909"/>
    </location>
</feature>
<dbReference type="PANTHER" id="PTHR18934:SF99">
    <property type="entry name" value="ATP-DEPENDENT RNA HELICASE DHX37-RELATED"/>
    <property type="match status" value="1"/>
</dbReference>
<organism evidence="10 11">
    <name type="scientific">Polyrhizophydium stewartii</name>
    <dbReference type="NCBI Taxonomy" id="2732419"/>
    <lineage>
        <taxon>Eukaryota</taxon>
        <taxon>Fungi</taxon>
        <taxon>Fungi incertae sedis</taxon>
        <taxon>Chytridiomycota</taxon>
        <taxon>Chytridiomycota incertae sedis</taxon>
        <taxon>Chytridiomycetes</taxon>
        <taxon>Rhizophydiales</taxon>
        <taxon>Rhizophydiales incertae sedis</taxon>
        <taxon>Polyrhizophydium</taxon>
    </lineage>
</organism>
<feature type="domain" description="Helicase ATP-binding" evidence="8">
    <location>
        <begin position="394"/>
        <end position="595"/>
    </location>
</feature>
<evidence type="ECO:0000256" key="4">
    <source>
        <dbReference type="ARBA" id="ARBA00022801"/>
    </source>
</evidence>
<feature type="compositionally biased region" description="Acidic residues" evidence="7">
    <location>
        <begin position="731"/>
        <end position="750"/>
    </location>
</feature>
<keyword evidence="3" id="KW-0547">Nucleotide-binding</keyword>
<keyword evidence="4 10" id="KW-0378">Hydrolase</keyword>
<dbReference type="InterPro" id="IPR002464">
    <property type="entry name" value="DNA/RNA_helicase_DEAH_CS"/>
</dbReference>
<dbReference type="InterPro" id="IPR014001">
    <property type="entry name" value="Helicase_ATP-bd"/>
</dbReference>
<evidence type="ECO:0000313" key="11">
    <source>
        <dbReference type="Proteomes" id="UP001527925"/>
    </source>
</evidence>
<proteinExistence type="inferred from homology"/>
<feature type="region of interest" description="Disordered" evidence="7">
    <location>
        <begin position="1012"/>
        <end position="1037"/>
    </location>
</feature>
<evidence type="ECO:0000256" key="2">
    <source>
        <dbReference type="ARBA" id="ARBA00012552"/>
    </source>
</evidence>
<dbReference type="SMART" id="SM00847">
    <property type="entry name" value="HA2"/>
    <property type="match status" value="1"/>
</dbReference>
<keyword evidence="11" id="KW-1185">Reference proteome</keyword>
<feature type="compositionally biased region" description="Low complexity" evidence="7">
    <location>
        <begin position="260"/>
        <end position="279"/>
    </location>
</feature>
<feature type="compositionally biased region" description="Acidic residues" evidence="7">
    <location>
        <begin position="294"/>
        <end position="303"/>
    </location>
</feature>
<dbReference type="EMBL" id="JADGIZ020000022">
    <property type="protein sequence ID" value="KAL2915649.1"/>
    <property type="molecule type" value="Genomic_DNA"/>
</dbReference>
<dbReference type="InterPro" id="IPR027417">
    <property type="entry name" value="P-loop_NTPase"/>
</dbReference>
<dbReference type="EC" id="3.6.4.13" evidence="2"/>
<accession>A0ABR4N853</accession>
<dbReference type="PROSITE" id="PS51192">
    <property type="entry name" value="HELICASE_ATP_BIND_1"/>
    <property type="match status" value="1"/>
</dbReference>
<dbReference type="CDD" id="cd18791">
    <property type="entry name" value="SF2_C_RHA"/>
    <property type="match status" value="1"/>
</dbReference>
<feature type="region of interest" description="Disordered" evidence="7">
    <location>
        <begin position="121"/>
        <end position="171"/>
    </location>
</feature>
<dbReference type="PANTHER" id="PTHR18934">
    <property type="entry name" value="ATP-DEPENDENT RNA HELICASE"/>
    <property type="match status" value="1"/>
</dbReference>
<dbReference type="SMART" id="SM00487">
    <property type="entry name" value="DEXDc"/>
    <property type="match status" value="1"/>
</dbReference>
<dbReference type="Proteomes" id="UP001527925">
    <property type="component" value="Unassembled WGS sequence"/>
</dbReference>
<keyword evidence="6" id="KW-0067">ATP-binding</keyword>
<evidence type="ECO:0000256" key="7">
    <source>
        <dbReference type="SAM" id="MobiDB-lite"/>
    </source>
</evidence>
<reference evidence="10 11" key="1">
    <citation type="submission" date="2023-09" db="EMBL/GenBank/DDBJ databases">
        <title>Pangenome analysis of Batrachochytrium dendrobatidis and related Chytrids.</title>
        <authorList>
            <person name="Yacoub M.N."/>
            <person name="Stajich J.E."/>
            <person name="James T.Y."/>
        </authorList>
    </citation>
    <scope>NUCLEOTIDE SEQUENCE [LARGE SCALE GENOMIC DNA]</scope>
    <source>
        <strain evidence="10 11">JEL0888</strain>
    </source>
</reference>
<dbReference type="Pfam" id="PF21010">
    <property type="entry name" value="HA2_C"/>
    <property type="match status" value="1"/>
</dbReference>
<dbReference type="Gene3D" id="3.40.50.300">
    <property type="entry name" value="P-loop containing nucleotide triphosphate hydrolases"/>
    <property type="match status" value="3"/>
</dbReference>